<evidence type="ECO:0000256" key="7">
    <source>
        <dbReference type="ARBA" id="ARBA00022989"/>
    </source>
</evidence>
<dbReference type="PANTHER" id="PTHR47953">
    <property type="entry name" value="OS08G0105600 PROTEIN"/>
    <property type="match status" value="1"/>
</dbReference>
<dbReference type="EMBL" id="KN666431">
    <property type="protein sequence ID" value="KHN07975.1"/>
    <property type="molecule type" value="Genomic_DNA"/>
</dbReference>
<sequence>MKNDHSDVKDFLGILLHLQECRRLDFKLTRDNLKGILMDMIVGGSDTTSTNLEWAFVDLFRKPNTMNKA</sequence>
<evidence type="ECO:0000256" key="2">
    <source>
        <dbReference type="ARBA" id="ARBA00004167"/>
    </source>
</evidence>
<dbReference type="EC" id="1.14.-.-" evidence="12"/>
<dbReference type="InterPro" id="IPR052306">
    <property type="entry name" value="CYP450_71D"/>
</dbReference>
<keyword evidence="10" id="KW-0503">Monooxygenase</keyword>
<dbReference type="InterPro" id="IPR001128">
    <property type="entry name" value="Cyt_P450"/>
</dbReference>
<keyword evidence="11" id="KW-0472">Membrane</keyword>
<evidence type="ECO:0000256" key="1">
    <source>
        <dbReference type="ARBA" id="ARBA00001971"/>
    </source>
</evidence>
<keyword evidence="9" id="KW-0408">Iron</keyword>
<proteinExistence type="inferred from homology"/>
<dbReference type="Pfam" id="PF00067">
    <property type="entry name" value="p450"/>
    <property type="match status" value="1"/>
</dbReference>
<dbReference type="GO" id="GO:0020037">
    <property type="term" value="F:heme binding"/>
    <property type="evidence" value="ECO:0007669"/>
    <property type="project" value="InterPro"/>
</dbReference>
<dbReference type="Gene3D" id="1.10.630.10">
    <property type="entry name" value="Cytochrome P450"/>
    <property type="match status" value="1"/>
</dbReference>
<evidence type="ECO:0000313" key="12">
    <source>
        <dbReference type="EMBL" id="KHN07975.1"/>
    </source>
</evidence>
<keyword evidence="8 12" id="KW-0560">Oxidoreductase</keyword>
<evidence type="ECO:0000256" key="9">
    <source>
        <dbReference type="ARBA" id="ARBA00023004"/>
    </source>
</evidence>
<evidence type="ECO:0000256" key="11">
    <source>
        <dbReference type="ARBA" id="ARBA00023136"/>
    </source>
</evidence>
<evidence type="ECO:0000256" key="8">
    <source>
        <dbReference type="ARBA" id="ARBA00023002"/>
    </source>
</evidence>
<dbReference type="PRINTS" id="PR00463">
    <property type="entry name" value="EP450I"/>
</dbReference>
<dbReference type="GO" id="GO:0005506">
    <property type="term" value="F:iron ion binding"/>
    <property type="evidence" value="ECO:0007669"/>
    <property type="project" value="InterPro"/>
</dbReference>
<name>A0A0B2PF88_GLYSO</name>
<evidence type="ECO:0000256" key="6">
    <source>
        <dbReference type="ARBA" id="ARBA00022723"/>
    </source>
</evidence>
<gene>
    <name evidence="12" type="ORF">glysoja_039849</name>
</gene>
<keyword evidence="7" id="KW-1133">Transmembrane helix</keyword>
<protein>
    <submittedName>
        <fullName evidence="12">Cytochrome P450 71A1</fullName>
        <ecNumber evidence="12">1.14.-.-</ecNumber>
    </submittedName>
</protein>
<dbReference type="AlphaFoldDB" id="A0A0B2PF88"/>
<accession>A0A0B2PF88</accession>
<evidence type="ECO:0000256" key="3">
    <source>
        <dbReference type="ARBA" id="ARBA00010617"/>
    </source>
</evidence>
<keyword evidence="6" id="KW-0479">Metal-binding</keyword>
<keyword evidence="5" id="KW-0812">Transmembrane</keyword>
<dbReference type="InterPro" id="IPR036396">
    <property type="entry name" value="Cyt_P450_sf"/>
</dbReference>
<dbReference type="GO" id="GO:0004497">
    <property type="term" value="F:monooxygenase activity"/>
    <property type="evidence" value="ECO:0007669"/>
    <property type="project" value="UniProtKB-KW"/>
</dbReference>
<dbReference type="GO" id="GO:0016705">
    <property type="term" value="F:oxidoreductase activity, acting on paired donors, with incorporation or reduction of molecular oxygen"/>
    <property type="evidence" value="ECO:0007669"/>
    <property type="project" value="InterPro"/>
</dbReference>
<dbReference type="PANTHER" id="PTHR47953:SF19">
    <property type="entry name" value="OS06G0641600 PROTEIN"/>
    <property type="match status" value="1"/>
</dbReference>
<comment type="subcellular location">
    <subcellularLocation>
        <location evidence="2">Membrane</location>
        <topology evidence="2">Single-pass membrane protein</topology>
    </subcellularLocation>
</comment>
<evidence type="ECO:0000256" key="10">
    <source>
        <dbReference type="ARBA" id="ARBA00023033"/>
    </source>
</evidence>
<keyword evidence="4" id="KW-0349">Heme</keyword>
<dbReference type="InterPro" id="IPR002401">
    <property type="entry name" value="Cyt_P450_E_grp-I"/>
</dbReference>
<comment type="cofactor">
    <cofactor evidence="1">
        <name>heme</name>
        <dbReference type="ChEBI" id="CHEBI:30413"/>
    </cofactor>
</comment>
<evidence type="ECO:0000256" key="4">
    <source>
        <dbReference type="ARBA" id="ARBA00022617"/>
    </source>
</evidence>
<comment type="similarity">
    <text evidence="3">Belongs to the cytochrome P450 family.</text>
</comment>
<dbReference type="SUPFAM" id="SSF48264">
    <property type="entry name" value="Cytochrome P450"/>
    <property type="match status" value="1"/>
</dbReference>
<reference evidence="12" key="1">
    <citation type="submission" date="2014-07" db="EMBL/GenBank/DDBJ databases">
        <title>Identification of a novel salt tolerance gene in wild soybean by whole-genome sequencing.</title>
        <authorList>
            <person name="Lam H.-M."/>
            <person name="Qi X."/>
            <person name="Li M.-W."/>
            <person name="Liu X."/>
            <person name="Xie M."/>
            <person name="Ni M."/>
            <person name="Xu X."/>
        </authorList>
    </citation>
    <scope>NUCLEOTIDE SEQUENCE [LARGE SCALE GENOMIC DNA]</scope>
    <source>
        <tissue evidence="12">Root</tissue>
    </source>
</reference>
<organism evidence="12">
    <name type="scientific">Glycine soja</name>
    <name type="common">Wild soybean</name>
    <dbReference type="NCBI Taxonomy" id="3848"/>
    <lineage>
        <taxon>Eukaryota</taxon>
        <taxon>Viridiplantae</taxon>
        <taxon>Streptophyta</taxon>
        <taxon>Embryophyta</taxon>
        <taxon>Tracheophyta</taxon>
        <taxon>Spermatophyta</taxon>
        <taxon>Magnoliopsida</taxon>
        <taxon>eudicotyledons</taxon>
        <taxon>Gunneridae</taxon>
        <taxon>Pentapetalae</taxon>
        <taxon>rosids</taxon>
        <taxon>fabids</taxon>
        <taxon>Fabales</taxon>
        <taxon>Fabaceae</taxon>
        <taxon>Papilionoideae</taxon>
        <taxon>50 kb inversion clade</taxon>
        <taxon>NPAAA clade</taxon>
        <taxon>indigoferoid/millettioid clade</taxon>
        <taxon>Phaseoleae</taxon>
        <taxon>Glycine</taxon>
        <taxon>Glycine subgen. Soja</taxon>
    </lineage>
</organism>
<evidence type="ECO:0000256" key="5">
    <source>
        <dbReference type="ARBA" id="ARBA00022692"/>
    </source>
</evidence>
<dbReference type="GO" id="GO:0016020">
    <property type="term" value="C:membrane"/>
    <property type="evidence" value="ECO:0007669"/>
    <property type="project" value="UniProtKB-SubCell"/>
</dbReference>
<dbReference type="Proteomes" id="UP000053555">
    <property type="component" value="Unassembled WGS sequence"/>
</dbReference>